<reference evidence="1" key="2">
    <citation type="journal article" date="2015" name="Fish Shellfish Immunol.">
        <title>Early steps in the European eel (Anguilla anguilla)-Vibrio vulnificus interaction in the gills: Role of the RtxA13 toxin.</title>
        <authorList>
            <person name="Callol A."/>
            <person name="Pajuelo D."/>
            <person name="Ebbesson L."/>
            <person name="Teles M."/>
            <person name="MacKenzie S."/>
            <person name="Amaro C."/>
        </authorList>
    </citation>
    <scope>NUCLEOTIDE SEQUENCE</scope>
</reference>
<name>A0A0E9S6P7_ANGAN</name>
<organism evidence="1">
    <name type="scientific">Anguilla anguilla</name>
    <name type="common">European freshwater eel</name>
    <name type="synonym">Muraena anguilla</name>
    <dbReference type="NCBI Taxonomy" id="7936"/>
    <lineage>
        <taxon>Eukaryota</taxon>
        <taxon>Metazoa</taxon>
        <taxon>Chordata</taxon>
        <taxon>Craniata</taxon>
        <taxon>Vertebrata</taxon>
        <taxon>Euteleostomi</taxon>
        <taxon>Actinopterygii</taxon>
        <taxon>Neopterygii</taxon>
        <taxon>Teleostei</taxon>
        <taxon>Anguilliformes</taxon>
        <taxon>Anguillidae</taxon>
        <taxon>Anguilla</taxon>
    </lineage>
</organism>
<evidence type="ECO:0000313" key="1">
    <source>
        <dbReference type="EMBL" id="JAH37109.1"/>
    </source>
</evidence>
<accession>A0A0E9S6P7</accession>
<dbReference type="AlphaFoldDB" id="A0A0E9S6P7"/>
<proteinExistence type="predicted"/>
<reference evidence="1" key="1">
    <citation type="submission" date="2014-11" db="EMBL/GenBank/DDBJ databases">
        <authorList>
            <person name="Amaro Gonzalez C."/>
        </authorList>
    </citation>
    <scope>NUCLEOTIDE SEQUENCE</scope>
</reference>
<dbReference type="EMBL" id="GBXM01071468">
    <property type="protein sequence ID" value="JAH37109.1"/>
    <property type="molecule type" value="Transcribed_RNA"/>
</dbReference>
<protein>
    <submittedName>
        <fullName evidence="1">Uncharacterized protein</fullName>
    </submittedName>
</protein>
<sequence>MQQRAIMFCSARNELSCAGATQGNKHTPNPVQLLPITGRMCRRVTCIK</sequence>